<proteinExistence type="predicted"/>
<dbReference type="Pfam" id="PF19877">
    <property type="entry name" value="DUF6350"/>
    <property type="match status" value="1"/>
</dbReference>
<feature type="transmembrane region" description="Helical" evidence="2">
    <location>
        <begin position="137"/>
        <end position="157"/>
    </location>
</feature>
<feature type="transmembrane region" description="Helical" evidence="2">
    <location>
        <begin position="164"/>
        <end position="185"/>
    </location>
</feature>
<feature type="transmembrane region" description="Helical" evidence="2">
    <location>
        <begin position="67"/>
        <end position="84"/>
    </location>
</feature>
<reference evidence="4" key="1">
    <citation type="submission" date="2023-07" db="EMBL/GenBank/DDBJ databases">
        <title>Whole genome shotgun sequence of Streptomyces cacaoi subsp. asoensis NBRC 13813.</title>
        <authorList>
            <person name="Komaki H."/>
            <person name="Tamura T."/>
        </authorList>
    </citation>
    <scope>NUCLEOTIDE SEQUENCE [LARGE SCALE GENOMIC DNA]</scope>
    <source>
        <strain evidence="4">NBRC 13813</strain>
    </source>
</reference>
<dbReference type="RefSeq" id="WP_203833538.1">
    <property type="nucleotide sequence ID" value="NZ_BNEB01000003.1"/>
</dbReference>
<feature type="transmembrane region" description="Helical" evidence="2">
    <location>
        <begin position="396"/>
        <end position="416"/>
    </location>
</feature>
<feature type="transmembrane region" description="Helical" evidence="2">
    <location>
        <begin position="335"/>
        <end position="355"/>
    </location>
</feature>
<evidence type="ECO:0000313" key="4">
    <source>
        <dbReference type="Proteomes" id="UP000649259"/>
    </source>
</evidence>
<keyword evidence="4" id="KW-1185">Reference proteome</keyword>
<dbReference type="InterPro" id="IPR045931">
    <property type="entry name" value="DUF6350"/>
</dbReference>
<dbReference type="EMBL" id="BNEB01000003">
    <property type="protein sequence ID" value="GHI62907.1"/>
    <property type="molecule type" value="Genomic_DNA"/>
</dbReference>
<sequence>MTDVTQMTARRLSLSPLLGRMRDRSSGLAAGLLGGALAAGLGLASFAVLVMVLWISSPYPDSGPGGALHVAAALWLLAHGAELVRVDTLSGVPAPVGVTPLLLLALPVWLVWRAGRDAADEDGVGDGGALFVSPRTAWTGVVLGYLAVGSGAAWYAAGGALRPSWGWTAVCVPAVAVLAAGAGVWSAHGGPRESVDGVLPVLPVLPRGVRRLFAGAEGRERLEAAGRAAGAGAVALFGGGALLVAVSSVWHLGAAREAFLQLTEGWSGRFAVLLLCVALVPNAAVWGVAYAVGPGFVLGTGHVVAPLSADPAPLLPPFPLLAAVPVPGAGGGAPWGWAAGVVPVVAGVTVGVFVARAAGPGRGPGPGPSPRLGSGPGPRGAAVPSVRGAWSVRRTVGVVVSAGVGCAVLTGGLAGLSGGPLGVSALARFGPVWWQVAGAVALWTVGVGVPVAVVVRGWRCRERGVREAGARVRRGGVGGVGGAGEAELYDFSPVGPVGPVGPVEVREQSRPAVAGGVSAPDGPAAPVVSSAIVPPGVDPVPAVPAVPVAPAVPALPVVPPVDPGASDEPGASVESVVPVSPEEPEEGPGGLWHADAAREVRWAALREAGEGEGGSVGR</sequence>
<feature type="transmembrane region" description="Helical" evidence="2">
    <location>
        <begin position="436"/>
        <end position="458"/>
    </location>
</feature>
<organism evidence="3 4">
    <name type="scientific">Streptomyces asoensis</name>
    <dbReference type="NCBI Taxonomy" id="249586"/>
    <lineage>
        <taxon>Bacteria</taxon>
        <taxon>Bacillati</taxon>
        <taxon>Actinomycetota</taxon>
        <taxon>Actinomycetes</taxon>
        <taxon>Kitasatosporales</taxon>
        <taxon>Streptomycetaceae</taxon>
        <taxon>Streptomyces</taxon>
    </lineage>
</organism>
<feature type="region of interest" description="Disordered" evidence="1">
    <location>
        <begin position="361"/>
        <end position="383"/>
    </location>
</feature>
<feature type="transmembrane region" description="Helical" evidence="2">
    <location>
        <begin position="91"/>
        <end position="112"/>
    </location>
</feature>
<protein>
    <recommendedName>
        <fullName evidence="5">Integral membrane protein</fullName>
    </recommendedName>
</protein>
<evidence type="ECO:0008006" key="5">
    <source>
        <dbReference type="Google" id="ProtNLM"/>
    </source>
</evidence>
<feature type="transmembrane region" description="Helical" evidence="2">
    <location>
        <begin position="270"/>
        <end position="292"/>
    </location>
</feature>
<dbReference type="Proteomes" id="UP000649259">
    <property type="component" value="Unassembled WGS sequence"/>
</dbReference>
<evidence type="ECO:0000256" key="1">
    <source>
        <dbReference type="SAM" id="MobiDB-lite"/>
    </source>
</evidence>
<accession>A0ABQ3S478</accession>
<evidence type="ECO:0000313" key="3">
    <source>
        <dbReference type="EMBL" id="GHI62907.1"/>
    </source>
</evidence>
<name>A0ABQ3S478_9ACTN</name>
<feature type="compositionally biased region" description="Low complexity" evidence="1">
    <location>
        <begin position="568"/>
        <end position="580"/>
    </location>
</feature>
<feature type="transmembrane region" description="Helical" evidence="2">
    <location>
        <begin position="28"/>
        <end position="55"/>
    </location>
</feature>
<keyword evidence="2" id="KW-1133">Transmembrane helix</keyword>
<comment type="caution">
    <text evidence="3">The sequence shown here is derived from an EMBL/GenBank/DDBJ whole genome shotgun (WGS) entry which is preliminary data.</text>
</comment>
<feature type="transmembrane region" description="Helical" evidence="2">
    <location>
        <begin position="228"/>
        <end position="250"/>
    </location>
</feature>
<dbReference type="GeneID" id="91472405"/>
<feature type="region of interest" description="Disordered" evidence="1">
    <location>
        <begin position="560"/>
        <end position="591"/>
    </location>
</feature>
<gene>
    <name evidence="3" type="ORF">Saso_45570</name>
</gene>
<keyword evidence="2" id="KW-0812">Transmembrane</keyword>
<keyword evidence="2" id="KW-0472">Membrane</keyword>
<evidence type="ECO:0000256" key="2">
    <source>
        <dbReference type="SAM" id="Phobius"/>
    </source>
</evidence>